<dbReference type="PIRSF" id="PIRSF037228">
    <property type="entry name" value="Lant_mod_RumM"/>
    <property type="match status" value="1"/>
</dbReference>
<dbReference type="GO" id="GO:0046872">
    <property type="term" value="F:metal ion binding"/>
    <property type="evidence" value="ECO:0007669"/>
    <property type="project" value="UniProtKB-KW"/>
</dbReference>
<dbReference type="Proteomes" id="UP000219947">
    <property type="component" value="Unassembled WGS sequence"/>
</dbReference>
<feature type="binding site" evidence="1">
    <location>
        <position position="925"/>
    </location>
    <ligand>
        <name>Zn(2+)</name>
        <dbReference type="ChEBI" id="CHEBI:29105"/>
    </ligand>
</feature>
<dbReference type="Gene3D" id="1.50.10.20">
    <property type="match status" value="1"/>
</dbReference>
<dbReference type="InterPro" id="IPR017146">
    <property type="entry name" value="Lanti_2_LanM"/>
</dbReference>
<sequence>MLIRELLPELDDEQFRRLETYVSSTSLLERLGTASNTPDSESIVRLSAPVLKALGPTAEPSMFHALIAQLAEGERDNVERAVAASGYAAPSRLPLLAGQFVENLTARLTNFYLRPLVAHIKKISSQGLLHGDTPEERYEDYCRRWGEEFSDDFYASYPLLPGVHGRTIEQFHAMIAEIFERVSAREDDIRELLNVNDDEPLKLESFDLPRTRYGGGRAGCLLEFTQGVVVYKSRNVEGEWVFWKIVQDLAAQGAPSMRAARVIRGDGYGFMEFIKREDADFYAEDFLGACGRLAALLYTLQAKDLHAKNLIPLRTEPVPIDLETILHPVHILTEDIQSPPEGSVYLRWLRGIACSAFLPTRRTRRDISLGFRDVGFLHGEQGTNPFHEVTVANPFRDDAVARINREPASENPTTEDTDRAEEANASTPEERRISEAARARAFERGFTQMYRWVCEHREIMTEVVRTNCSGLKLRALLQSTRYYTRILKMLSSPEALASEKVFATIALRAATLSNNRPLEMIGAEVEALWRFDIPFFMHRTDGSEIISFDGHAVGLTIDSSALDETLEHIAALGEDDLEEQMQQIWSAFVSPYPPDRILADASAELLSNRQSVQHERELCEAIADHLTATNHPGGREEDAWTWLAPTPGLWQQHLSLWNTEVLGIDLYTGSTGVALALTQAARMLEKPEYTQTARRVLDPIAQDVFADRLFSIPPETCDGISCGETGIAFVLAAAAENLQDTRFAEAAVKVGDRTAARLAQVEHPMPGYLDHQVGAAALLLGYNLATDRAALLAVLDRHAQDIIAGMAEENWWHRSGFAYGISGSIFALARWNRHMPSPERAREAVEILLRRLNDFNTGDEWRAQLTEHDSGEEHASGTWCSGSAGIALAFAALHLWMPELASRADLDRAVQHAFRTGTRSNLTLCHGDFGTLDVLAWIADRIPDVPCAEAIRDAIKNGYSASDIRAVLDDKSVRYSLTPSFMVGTSGVLSWLVRRADNTRPYSPLIPEPFEVR</sequence>
<feature type="binding site" evidence="1">
    <location>
        <position position="880"/>
    </location>
    <ligand>
        <name>Zn(2+)</name>
        <dbReference type="ChEBI" id="CHEBI:29105"/>
    </ligand>
</feature>
<dbReference type="InterPro" id="IPR025410">
    <property type="entry name" value="Lant_dehyd"/>
</dbReference>
<dbReference type="GO" id="GO:0031179">
    <property type="term" value="P:peptide modification"/>
    <property type="evidence" value="ECO:0007669"/>
    <property type="project" value="InterPro"/>
</dbReference>
<reference evidence="4" key="1">
    <citation type="submission" date="2017-10" db="EMBL/GenBank/DDBJ databases">
        <title>Kefir isolates.</title>
        <authorList>
            <person name="Kim Y."/>
            <person name="Blasche S."/>
        </authorList>
    </citation>
    <scope>NUCLEOTIDE SEQUENCE [LARGE SCALE GENOMIC DNA]</scope>
    <source>
        <strain evidence="4">OG2-2</strain>
    </source>
</reference>
<accession>A0A2A8D569</accession>
<feature type="domain" description="Lantibiotic biosynthesis protein dehydration" evidence="3">
    <location>
        <begin position="157"/>
        <end position="537"/>
    </location>
</feature>
<feature type="region of interest" description="Disordered" evidence="2">
    <location>
        <begin position="404"/>
        <end position="433"/>
    </location>
</feature>
<gene>
    <name evidence="4" type="ORF">CRM92_07545</name>
</gene>
<dbReference type="Pfam" id="PF05147">
    <property type="entry name" value="LANC_like"/>
    <property type="match status" value="1"/>
</dbReference>
<evidence type="ECO:0000313" key="4">
    <source>
        <dbReference type="EMBL" id="PEN15943.1"/>
    </source>
</evidence>
<dbReference type="NCBIfam" id="TIGR03897">
    <property type="entry name" value="lanti_2_LanM"/>
    <property type="match status" value="1"/>
</dbReference>
<dbReference type="SUPFAM" id="SSF158745">
    <property type="entry name" value="LanC-like"/>
    <property type="match status" value="1"/>
</dbReference>
<proteinExistence type="predicted"/>
<evidence type="ECO:0000259" key="3">
    <source>
        <dbReference type="Pfam" id="PF13575"/>
    </source>
</evidence>
<keyword evidence="1" id="KW-0479">Metal-binding</keyword>
<name>A0A2A8D569_9MICC</name>
<comment type="caution">
    <text evidence="4">The sequence shown here is derived from an EMBL/GenBank/DDBJ whole genome shotgun (WGS) entry which is preliminary data.</text>
</comment>
<dbReference type="Pfam" id="PF13575">
    <property type="entry name" value="DUF4135"/>
    <property type="match status" value="1"/>
</dbReference>
<evidence type="ECO:0000256" key="2">
    <source>
        <dbReference type="SAM" id="MobiDB-lite"/>
    </source>
</evidence>
<evidence type="ECO:0000256" key="1">
    <source>
        <dbReference type="PIRSR" id="PIRSR607822-1"/>
    </source>
</evidence>
<dbReference type="EMBL" id="PDEV01000003">
    <property type="protein sequence ID" value="PEN15943.1"/>
    <property type="molecule type" value="Genomic_DNA"/>
</dbReference>
<keyword evidence="1" id="KW-0862">Zinc</keyword>
<dbReference type="PRINTS" id="PR01950">
    <property type="entry name" value="LANCSUPER"/>
</dbReference>
<protein>
    <submittedName>
        <fullName evidence="4">Type 2 lantipeptide synthetase LanM</fullName>
    </submittedName>
</protein>
<dbReference type="RefSeq" id="WP_070661152.1">
    <property type="nucleotide sequence ID" value="NZ_CAURLQ010000026.1"/>
</dbReference>
<keyword evidence="5" id="KW-1185">Reference proteome</keyword>
<feature type="compositionally biased region" description="Basic and acidic residues" evidence="2">
    <location>
        <begin position="416"/>
        <end position="433"/>
    </location>
</feature>
<feature type="binding site" evidence="1">
    <location>
        <position position="926"/>
    </location>
    <ligand>
        <name>Zn(2+)</name>
        <dbReference type="ChEBI" id="CHEBI:29105"/>
    </ligand>
</feature>
<dbReference type="InterPro" id="IPR007822">
    <property type="entry name" value="LANC-like"/>
</dbReference>
<organism evidence="4 5">
    <name type="scientific">Rothia dentocariosa</name>
    <dbReference type="NCBI Taxonomy" id="2047"/>
    <lineage>
        <taxon>Bacteria</taxon>
        <taxon>Bacillati</taxon>
        <taxon>Actinomycetota</taxon>
        <taxon>Actinomycetes</taxon>
        <taxon>Micrococcales</taxon>
        <taxon>Micrococcaceae</taxon>
        <taxon>Rothia</taxon>
    </lineage>
</organism>
<dbReference type="SMART" id="SM01260">
    <property type="entry name" value="LANC_like"/>
    <property type="match status" value="1"/>
</dbReference>
<evidence type="ECO:0000313" key="5">
    <source>
        <dbReference type="Proteomes" id="UP000219947"/>
    </source>
</evidence>
<dbReference type="AlphaFoldDB" id="A0A2A8D569"/>